<feature type="region of interest" description="Disordered" evidence="1">
    <location>
        <begin position="1"/>
        <end position="80"/>
    </location>
</feature>
<dbReference type="AlphaFoldDB" id="A0A067L5K9"/>
<organism evidence="2 3">
    <name type="scientific">Jatropha curcas</name>
    <name type="common">Barbados nut</name>
    <dbReference type="NCBI Taxonomy" id="180498"/>
    <lineage>
        <taxon>Eukaryota</taxon>
        <taxon>Viridiplantae</taxon>
        <taxon>Streptophyta</taxon>
        <taxon>Embryophyta</taxon>
        <taxon>Tracheophyta</taxon>
        <taxon>Spermatophyta</taxon>
        <taxon>Magnoliopsida</taxon>
        <taxon>eudicotyledons</taxon>
        <taxon>Gunneridae</taxon>
        <taxon>Pentapetalae</taxon>
        <taxon>rosids</taxon>
        <taxon>fabids</taxon>
        <taxon>Malpighiales</taxon>
        <taxon>Euphorbiaceae</taxon>
        <taxon>Crotonoideae</taxon>
        <taxon>Jatropheae</taxon>
        <taxon>Jatropha</taxon>
    </lineage>
</organism>
<gene>
    <name evidence="2" type="ORF">JCGZ_02481</name>
</gene>
<evidence type="ECO:0000313" key="2">
    <source>
        <dbReference type="EMBL" id="KDP42523.1"/>
    </source>
</evidence>
<dbReference type="EMBL" id="KK914297">
    <property type="protein sequence ID" value="KDP42523.1"/>
    <property type="molecule type" value="Genomic_DNA"/>
</dbReference>
<evidence type="ECO:0000256" key="1">
    <source>
        <dbReference type="SAM" id="MobiDB-lite"/>
    </source>
</evidence>
<feature type="compositionally biased region" description="Basic and acidic residues" evidence="1">
    <location>
        <begin position="64"/>
        <end position="80"/>
    </location>
</feature>
<sequence length="80" mass="8660">MRMFGQHGAGTSSSDPSLATDRDVSITLHQRLLSPLDPDTTDGTLVTPADTTIHPADTPADATIQDHAEDRPRRFDFGPF</sequence>
<keyword evidence="3" id="KW-1185">Reference proteome</keyword>
<name>A0A067L5K9_JATCU</name>
<reference evidence="2 3" key="1">
    <citation type="journal article" date="2014" name="PLoS ONE">
        <title>Global Analysis of Gene Expression Profiles in Physic Nut (Jatropha curcas L.) Seedlings Exposed to Salt Stress.</title>
        <authorList>
            <person name="Zhang L."/>
            <person name="Zhang C."/>
            <person name="Wu P."/>
            <person name="Chen Y."/>
            <person name="Li M."/>
            <person name="Jiang H."/>
            <person name="Wu G."/>
        </authorList>
    </citation>
    <scope>NUCLEOTIDE SEQUENCE [LARGE SCALE GENOMIC DNA]</scope>
    <source>
        <strain evidence="3">cv. GZQX0401</strain>
        <tissue evidence="2">Young leaves</tissue>
    </source>
</reference>
<protein>
    <submittedName>
        <fullName evidence="2">Uncharacterized protein</fullName>
    </submittedName>
</protein>
<dbReference type="Proteomes" id="UP000027138">
    <property type="component" value="Unassembled WGS sequence"/>
</dbReference>
<accession>A0A067L5K9</accession>
<proteinExistence type="predicted"/>
<evidence type="ECO:0000313" key="3">
    <source>
        <dbReference type="Proteomes" id="UP000027138"/>
    </source>
</evidence>